<evidence type="ECO:0000256" key="2">
    <source>
        <dbReference type="RuleBase" id="RU003719"/>
    </source>
</evidence>
<evidence type="ECO:0000313" key="5">
    <source>
        <dbReference type="EMBL" id="OMO89078.1"/>
    </source>
</evidence>
<comment type="caution">
    <text evidence="5">The sequence shown here is derived from an EMBL/GenBank/DDBJ whole genome shotgun (WGS) entry which is preliminary data.</text>
</comment>
<name>A0A1R3J2M5_9ROSI</name>
<keyword evidence="6" id="KW-1185">Reference proteome</keyword>
<evidence type="ECO:0000313" key="6">
    <source>
        <dbReference type="Proteomes" id="UP000187203"/>
    </source>
</evidence>
<dbReference type="PANTHER" id="PTHR42938:SF25">
    <property type="entry name" value="D-ISOMER SPECIFIC 2-HYDROXYACID DEHYDROGENASE FAMILY PROTEIN"/>
    <property type="match status" value="1"/>
</dbReference>
<dbReference type="EMBL" id="AWUE01016905">
    <property type="protein sequence ID" value="OMO89078.1"/>
    <property type="molecule type" value="Genomic_DNA"/>
</dbReference>
<dbReference type="SUPFAM" id="SSF51735">
    <property type="entry name" value="NAD(P)-binding Rossmann-fold domains"/>
    <property type="match status" value="1"/>
</dbReference>
<feature type="domain" description="D-isomer specific 2-hydroxyacid dehydrogenase NAD-binding" evidence="4">
    <location>
        <begin position="117"/>
        <end position="306"/>
    </location>
</feature>
<dbReference type="GO" id="GO:0004617">
    <property type="term" value="F:phosphoglycerate dehydrogenase activity"/>
    <property type="evidence" value="ECO:0007669"/>
    <property type="project" value="TreeGrafter"/>
</dbReference>
<dbReference type="InterPro" id="IPR006139">
    <property type="entry name" value="D-isomer_2_OHA_DH_cat_dom"/>
</dbReference>
<dbReference type="CDD" id="cd12175">
    <property type="entry name" value="2-Hacid_dh_11"/>
    <property type="match status" value="1"/>
</dbReference>
<dbReference type="Pfam" id="PF02826">
    <property type="entry name" value="2-Hacid_dh_C"/>
    <property type="match status" value="1"/>
</dbReference>
<dbReference type="Proteomes" id="UP000187203">
    <property type="component" value="Unassembled WGS sequence"/>
</dbReference>
<feature type="domain" description="D-isomer specific 2-hydroxyacid dehydrogenase catalytic" evidence="3">
    <location>
        <begin position="21"/>
        <end position="325"/>
    </location>
</feature>
<dbReference type="AlphaFoldDB" id="A0A1R3J2M5"/>
<gene>
    <name evidence="5" type="ORF">COLO4_19948</name>
</gene>
<keyword evidence="1 2" id="KW-0560">Oxidoreductase</keyword>
<protein>
    <recommendedName>
        <fullName evidence="7">D-isomer specific 2-hydroxyacid dehydrogenase, NAD-binding protein</fullName>
    </recommendedName>
</protein>
<dbReference type="GO" id="GO:0051287">
    <property type="term" value="F:NAD binding"/>
    <property type="evidence" value="ECO:0007669"/>
    <property type="project" value="InterPro"/>
</dbReference>
<dbReference type="InterPro" id="IPR036291">
    <property type="entry name" value="NAD(P)-bd_dom_sf"/>
</dbReference>
<dbReference type="Pfam" id="PF00389">
    <property type="entry name" value="2-Hacid_dh"/>
    <property type="match status" value="1"/>
</dbReference>
<accession>A0A1R3J2M5</accession>
<organism evidence="5 6">
    <name type="scientific">Corchorus olitorius</name>
    <dbReference type="NCBI Taxonomy" id="93759"/>
    <lineage>
        <taxon>Eukaryota</taxon>
        <taxon>Viridiplantae</taxon>
        <taxon>Streptophyta</taxon>
        <taxon>Embryophyta</taxon>
        <taxon>Tracheophyta</taxon>
        <taxon>Spermatophyta</taxon>
        <taxon>Magnoliopsida</taxon>
        <taxon>eudicotyledons</taxon>
        <taxon>Gunneridae</taxon>
        <taxon>Pentapetalae</taxon>
        <taxon>rosids</taxon>
        <taxon>malvids</taxon>
        <taxon>Malvales</taxon>
        <taxon>Malvaceae</taxon>
        <taxon>Grewioideae</taxon>
        <taxon>Apeibeae</taxon>
        <taxon>Corchorus</taxon>
    </lineage>
</organism>
<reference evidence="6" key="1">
    <citation type="submission" date="2013-09" db="EMBL/GenBank/DDBJ databases">
        <title>Corchorus olitorius genome sequencing.</title>
        <authorList>
            <person name="Alam M."/>
            <person name="Haque M.S."/>
            <person name="Islam M.S."/>
            <person name="Emdad E.M."/>
            <person name="Islam M.M."/>
            <person name="Ahmed B."/>
            <person name="Halim A."/>
            <person name="Hossen Q.M.M."/>
            <person name="Hossain M.Z."/>
            <person name="Ahmed R."/>
            <person name="Khan M.M."/>
            <person name="Islam R."/>
            <person name="Rashid M.M."/>
            <person name="Khan S.A."/>
            <person name="Rahman M.S."/>
            <person name="Alam M."/>
            <person name="Yahiya A.S."/>
            <person name="Khan M.S."/>
            <person name="Azam M.S."/>
            <person name="Haque T."/>
            <person name="Lashkar M.Z.H."/>
            <person name="Akhand A.I."/>
            <person name="Morshed G."/>
            <person name="Roy S."/>
            <person name="Uddin K.S."/>
            <person name="Rabeya T."/>
            <person name="Hossain A.S."/>
            <person name="Chowdhury A."/>
            <person name="Snigdha A.R."/>
            <person name="Mortoza M.S."/>
            <person name="Matin S.A."/>
            <person name="Hoque S.M.E."/>
            <person name="Islam M.K."/>
            <person name="Roy D.K."/>
            <person name="Haider R."/>
            <person name="Moosa M.M."/>
            <person name="Elias S.M."/>
            <person name="Hasan A.M."/>
            <person name="Jahan S."/>
            <person name="Shafiuddin M."/>
            <person name="Mahmood N."/>
            <person name="Shommy N.S."/>
        </authorList>
    </citation>
    <scope>NUCLEOTIDE SEQUENCE [LARGE SCALE GENOMIC DNA]</scope>
    <source>
        <strain evidence="6">cv. O-4</strain>
    </source>
</reference>
<dbReference type="InterPro" id="IPR006140">
    <property type="entry name" value="D-isomer_DH_NAD-bd"/>
</dbReference>
<comment type="similarity">
    <text evidence="2">Belongs to the D-isomer specific 2-hydroxyacid dehydrogenase family.</text>
</comment>
<evidence type="ECO:0008006" key="7">
    <source>
        <dbReference type="Google" id="ProtNLM"/>
    </source>
</evidence>
<evidence type="ECO:0000259" key="3">
    <source>
        <dbReference type="Pfam" id="PF00389"/>
    </source>
</evidence>
<evidence type="ECO:0000259" key="4">
    <source>
        <dbReference type="Pfam" id="PF02826"/>
    </source>
</evidence>
<dbReference type="PANTHER" id="PTHR42938">
    <property type="entry name" value="FORMATE DEHYDROGENASE 1"/>
    <property type="match status" value="1"/>
</dbReference>
<proteinExistence type="inferred from homology"/>
<dbReference type="OrthoDB" id="9991913at2759"/>
<dbReference type="Gene3D" id="3.40.50.720">
    <property type="entry name" value="NAD(P)-binding Rossmann-like Domain"/>
    <property type="match status" value="2"/>
</dbReference>
<dbReference type="STRING" id="93759.A0A1R3J2M5"/>
<dbReference type="InterPro" id="IPR029753">
    <property type="entry name" value="D-isomer_DH_CS"/>
</dbReference>
<dbReference type="SUPFAM" id="SSF52283">
    <property type="entry name" value="Formate/glycerate dehydrogenase catalytic domain-like"/>
    <property type="match status" value="1"/>
</dbReference>
<dbReference type="FunFam" id="3.40.50.720:FF:000291">
    <property type="entry name" value="Phosphoglycerate dehydrogenase, putative, 33424-31403"/>
    <property type="match status" value="1"/>
</dbReference>
<dbReference type="PROSITE" id="PS00671">
    <property type="entry name" value="D_2_HYDROXYACID_DH_3"/>
    <property type="match status" value="1"/>
</dbReference>
<sequence>MDHSKPATRVLFCGPHFAASHNYTREYLEKYPYIQVDVVPLKDVPDHIENYHLCVAKNMRLDSNVISRAHQMKLIMQFGVGLEGVDIDAATKHGIKVARIPGDATGNAASCAEMAIYLMLGLLRKQNEMQIAIKQKKLGEPVGGTLLGKTVLIMGFGNIGIDLAKRLRPFGVQIIATKRSWAPNLQGHDSKACPTQNGVGDDLVDIKGSHGDLHEFASKADIVVCCLSLNKETVGIVNKSFISSMKKGALLVNIARGGLLDYDAVLHNLESGHLGGLGIDVAWTEPFDPDDPILKLKNVIITPHIAGVTEHSYRSMAKVVGDVALQLHAGTPFTGIEVVLSRNPPGFQGLRSDKQNYNEVLDGKVRRTFSMRVDEETQSSSLMERAVKRTFSMRVSANEVYRRIDHQYDPVPVGDHEDNKFMLQTENTEPSDHKKRNYNILETCRRFFGF</sequence>
<evidence type="ECO:0000256" key="1">
    <source>
        <dbReference type="ARBA" id="ARBA00023002"/>
    </source>
</evidence>